<keyword evidence="4 6" id="KW-1133">Transmembrane helix</keyword>
<dbReference type="EMBL" id="BGPR01007805">
    <property type="protein sequence ID" value="GBN29665.1"/>
    <property type="molecule type" value="Genomic_DNA"/>
</dbReference>
<dbReference type="OrthoDB" id="6493944at2759"/>
<dbReference type="Pfam" id="PF03600">
    <property type="entry name" value="CitMHS"/>
    <property type="match status" value="1"/>
</dbReference>
<dbReference type="GO" id="GO:0005886">
    <property type="term" value="C:plasma membrane"/>
    <property type="evidence" value="ECO:0007669"/>
    <property type="project" value="TreeGrafter"/>
</dbReference>
<gene>
    <name evidence="8" type="primary">SLC13A5_1</name>
    <name evidence="8" type="ORF">AVEN_118171_1</name>
</gene>
<comment type="subcellular location">
    <subcellularLocation>
        <location evidence="1">Membrane</location>
        <topology evidence="1">Multi-pass membrane protein</topology>
    </subcellularLocation>
</comment>
<evidence type="ECO:0000313" key="8">
    <source>
        <dbReference type="EMBL" id="GBN29665.1"/>
    </source>
</evidence>
<evidence type="ECO:0000256" key="2">
    <source>
        <dbReference type="ARBA" id="ARBA00022448"/>
    </source>
</evidence>
<proteinExistence type="predicted"/>
<evidence type="ECO:0000259" key="7">
    <source>
        <dbReference type="Pfam" id="PF03600"/>
    </source>
</evidence>
<keyword evidence="3 6" id="KW-0812">Transmembrane</keyword>
<feature type="transmembrane region" description="Helical" evidence="6">
    <location>
        <begin position="55"/>
        <end position="73"/>
    </location>
</feature>
<evidence type="ECO:0000256" key="6">
    <source>
        <dbReference type="SAM" id="Phobius"/>
    </source>
</evidence>
<dbReference type="Proteomes" id="UP000499080">
    <property type="component" value="Unassembled WGS sequence"/>
</dbReference>
<evidence type="ECO:0000256" key="4">
    <source>
        <dbReference type="ARBA" id="ARBA00022989"/>
    </source>
</evidence>
<evidence type="ECO:0000256" key="3">
    <source>
        <dbReference type="ARBA" id="ARBA00022692"/>
    </source>
</evidence>
<dbReference type="PANTHER" id="PTHR10283:SF82">
    <property type="entry name" value="SOLUTE CARRIER FAMILY 13 MEMBER 2"/>
    <property type="match status" value="1"/>
</dbReference>
<reference evidence="8 9" key="1">
    <citation type="journal article" date="2019" name="Sci. Rep.">
        <title>Orb-weaving spider Araneus ventricosus genome elucidates the spidroin gene catalogue.</title>
        <authorList>
            <person name="Kono N."/>
            <person name="Nakamura H."/>
            <person name="Ohtoshi R."/>
            <person name="Moran D.A.P."/>
            <person name="Shinohara A."/>
            <person name="Yoshida Y."/>
            <person name="Fujiwara M."/>
            <person name="Mori M."/>
            <person name="Tomita M."/>
            <person name="Arakawa K."/>
        </authorList>
    </citation>
    <scope>NUCLEOTIDE SEQUENCE [LARGE SCALE GENOMIC DNA]</scope>
</reference>
<keyword evidence="2" id="KW-0813">Transport</keyword>
<keyword evidence="9" id="KW-1185">Reference proteome</keyword>
<accession>A0A4Y2MRB6</accession>
<comment type="caution">
    <text evidence="8">The sequence shown here is derived from an EMBL/GenBank/DDBJ whole genome shotgun (WGS) entry which is preliminary data.</text>
</comment>
<feature type="domain" description="Citrate transporter-like" evidence="7">
    <location>
        <begin position="4"/>
        <end position="172"/>
    </location>
</feature>
<dbReference type="AlphaFoldDB" id="A0A4Y2MRB6"/>
<protein>
    <submittedName>
        <fullName evidence="8">Solute carrier family 13 member 5</fullName>
    </submittedName>
</protein>
<feature type="transmembrane region" description="Helical" evidence="6">
    <location>
        <begin position="134"/>
        <end position="160"/>
    </location>
</feature>
<evidence type="ECO:0000256" key="5">
    <source>
        <dbReference type="ARBA" id="ARBA00023136"/>
    </source>
</evidence>
<evidence type="ECO:0000313" key="9">
    <source>
        <dbReference type="Proteomes" id="UP000499080"/>
    </source>
</evidence>
<sequence>MYNVPGVFLCVIIGWFYLWLVNIYFSKINHNDESKAQLYGTISTRYERLGSLSKVGDSAAAIAIVSLMFFIPSDFRDLNSPPILEWKSVQAQFPWAIIFTVGGGASLAQGAQVSGLSNSVGSMLSSLRALPPGLVVAITCFSTTLATEIFSNITVTMILLPIVNQMALSIGHESSVFDVANNCCVFIRFYATCCEYSQCHSLRRG</sequence>
<dbReference type="InterPro" id="IPR004680">
    <property type="entry name" value="Cit_transptr-like_dom"/>
</dbReference>
<dbReference type="PANTHER" id="PTHR10283">
    <property type="entry name" value="SOLUTE CARRIER FAMILY 13 MEMBER"/>
    <property type="match status" value="1"/>
</dbReference>
<dbReference type="GO" id="GO:0015141">
    <property type="term" value="F:succinate transmembrane transporter activity"/>
    <property type="evidence" value="ECO:0007669"/>
    <property type="project" value="TreeGrafter"/>
</dbReference>
<name>A0A4Y2MRB6_ARAVE</name>
<organism evidence="8 9">
    <name type="scientific">Araneus ventricosus</name>
    <name type="common">Orbweaver spider</name>
    <name type="synonym">Epeira ventricosa</name>
    <dbReference type="NCBI Taxonomy" id="182803"/>
    <lineage>
        <taxon>Eukaryota</taxon>
        <taxon>Metazoa</taxon>
        <taxon>Ecdysozoa</taxon>
        <taxon>Arthropoda</taxon>
        <taxon>Chelicerata</taxon>
        <taxon>Arachnida</taxon>
        <taxon>Araneae</taxon>
        <taxon>Araneomorphae</taxon>
        <taxon>Entelegynae</taxon>
        <taxon>Araneoidea</taxon>
        <taxon>Araneidae</taxon>
        <taxon>Araneus</taxon>
    </lineage>
</organism>
<keyword evidence="5 6" id="KW-0472">Membrane</keyword>
<dbReference type="GO" id="GO:0015137">
    <property type="term" value="F:citrate transmembrane transporter activity"/>
    <property type="evidence" value="ECO:0007669"/>
    <property type="project" value="TreeGrafter"/>
</dbReference>
<feature type="transmembrane region" description="Helical" evidence="6">
    <location>
        <begin position="6"/>
        <end position="25"/>
    </location>
</feature>
<evidence type="ECO:0000256" key="1">
    <source>
        <dbReference type="ARBA" id="ARBA00004141"/>
    </source>
</evidence>